<reference evidence="2" key="1">
    <citation type="journal article" date="2019" name="Int. J. Syst. Evol. Microbiol.">
        <title>The Global Catalogue of Microorganisms (GCM) 10K type strain sequencing project: providing services to taxonomists for standard genome sequencing and annotation.</title>
        <authorList>
            <consortium name="The Broad Institute Genomics Platform"/>
            <consortium name="The Broad Institute Genome Sequencing Center for Infectious Disease"/>
            <person name="Wu L."/>
            <person name="Ma J."/>
        </authorList>
    </citation>
    <scope>NUCLEOTIDE SEQUENCE [LARGE SCALE GENOMIC DNA]</scope>
    <source>
        <strain evidence="2">NBRC 110044</strain>
    </source>
</reference>
<dbReference type="EMBL" id="BSOG01000001">
    <property type="protein sequence ID" value="GLR12449.1"/>
    <property type="molecule type" value="Genomic_DNA"/>
</dbReference>
<organism evidence="1 2">
    <name type="scientific">Chitinimonas prasina</name>
    <dbReference type="NCBI Taxonomy" id="1434937"/>
    <lineage>
        <taxon>Bacteria</taxon>
        <taxon>Pseudomonadati</taxon>
        <taxon>Pseudomonadota</taxon>
        <taxon>Betaproteobacteria</taxon>
        <taxon>Neisseriales</taxon>
        <taxon>Chitinibacteraceae</taxon>
        <taxon>Chitinimonas</taxon>
    </lineage>
</organism>
<evidence type="ECO:0000313" key="1">
    <source>
        <dbReference type="EMBL" id="GLR12449.1"/>
    </source>
</evidence>
<evidence type="ECO:0000313" key="2">
    <source>
        <dbReference type="Proteomes" id="UP001156706"/>
    </source>
</evidence>
<dbReference type="InterPro" id="IPR029063">
    <property type="entry name" value="SAM-dependent_MTases_sf"/>
</dbReference>
<keyword evidence="2" id="KW-1185">Reference proteome</keyword>
<dbReference type="Pfam" id="PF13578">
    <property type="entry name" value="Methyltransf_24"/>
    <property type="match status" value="1"/>
</dbReference>
<evidence type="ECO:0008006" key="3">
    <source>
        <dbReference type="Google" id="ProtNLM"/>
    </source>
</evidence>
<protein>
    <recommendedName>
        <fullName evidence="3">Class I SAM-dependent methyltransferase</fullName>
    </recommendedName>
</protein>
<dbReference type="Proteomes" id="UP001156706">
    <property type="component" value="Unassembled WGS sequence"/>
</dbReference>
<proteinExistence type="predicted"/>
<accession>A0ABQ5YHP1</accession>
<comment type="caution">
    <text evidence="1">The sequence shown here is derived from an EMBL/GenBank/DDBJ whole genome shotgun (WGS) entry which is preliminary data.</text>
</comment>
<dbReference type="RefSeq" id="WP_284195569.1">
    <property type="nucleotide sequence ID" value="NZ_BSOG01000001.1"/>
</dbReference>
<gene>
    <name evidence="1" type="ORF">GCM10007907_12390</name>
</gene>
<dbReference type="Gene3D" id="3.40.50.150">
    <property type="entry name" value="Vaccinia Virus protein VP39"/>
    <property type="match status" value="1"/>
</dbReference>
<name>A0ABQ5YHP1_9NEIS</name>
<sequence length="256" mass="28582">MDEVARQPSVQESAWRLLKGLRPRAVDLARLALIQQQPAEWLAQPDHLVTLLPQLGLNDEGLAEFPPALHGSCGQGLRIWQYPIQFGPYLAQLARLQVRSYLELGIRHGGSYLATVALLERFRPLDFAVGVDIIPCAAMTEYQAINPRSRFACLNSQSAEFTALLQQYGTVDLVFIDSHHEENQCRREFAALVPYANMIAFHDISNIGCPGIAKVWQEIKALPGWTCHEYTEQYPGLGPYMGIGLAIKNSRLDELG</sequence>
<dbReference type="SUPFAM" id="SSF53335">
    <property type="entry name" value="S-adenosyl-L-methionine-dependent methyltransferases"/>
    <property type="match status" value="1"/>
</dbReference>